<feature type="coiled-coil region" evidence="1">
    <location>
        <begin position="71"/>
        <end position="123"/>
    </location>
</feature>
<keyword evidence="1" id="KW-0175">Coiled coil</keyword>
<protein>
    <submittedName>
        <fullName evidence="3">Uncharacterized protein</fullName>
    </submittedName>
</protein>
<name>A0ABY0S2L2_9PSED</name>
<dbReference type="Gene3D" id="1.20.5.1700">
    <property type="match status" value="1"/>
</dbReference>
<dbReference type="RefSeq" id="WP_231981920.1">
    <property type="nucleotide sequence ID" value="NZ_JYLI01000006.1"/>
</dbReference>
<organism evidence="3 4">
    <name type="scientific">Pseudomonas poae</name>
    <dbReference type="NCBI Taxonomy" id="200451"/>
    <lineage>
        <taxon>Bacteria</taxon>
        <taxon>Pseudomonadati</taxon>
        <taxon>Pseudomonadota</taxon>
        <taxon>Gammaproteobacteria</taxon>
        <taxon>Pseudomonadales</taxon>
        <taxon>Pseudomonadaceae</taxon>
        <taxon>Pseudomonas</taxon>
    </lineage>
</organism>
<gene>
    <name evidence="3" type="ORF">SAMN04490208_4761</name>
</gene>
<accession>A0ABY0S2L2</accession>
<evidence type="ECO:0000313" key="3">
    <source>
        <dbReference type="EMBL" id="SDO73416.1"/>
    </source>
</evidence>
<reference evidence="3 4" key="1">
    <citation type="submission" date="2016-10" db="EMBL/GenBank/DDBJ databases">
        <authorList>
            <person name="Varghese N."/>
            <person name="Submissions S."/>
        </authorList>
    </citation>
    <scope>NUCLEOTIDE SEQUENCE [LARGE SCALE GENOMIC DNA]</scope>
    <source>
        <strain evidence="3 4">BS2776</strain>
    </source>
</reference>
<feature type="region of interest" description="Disordered" evidence="2">
    <location>
        <begin position="1"/>
        <end position="51"/>
    </location>
</feature>
<feature type="coiled-coil region" evidence="1">
    <location>
        <begin position="162"/>
        <end position="189"/>
    </location>
</feature>
<dbReference type="EMBL" id="LT629706">
    <property type="protein sequence ID" value="SDO73416.1"/>
    <property type="molecule type" value="Genomic_DNA"/>
</dbReference>
<keyword evidence="4" id="KW-1185">Reference proteome</keyword>
<feature type="compositionally biased region" description="Polar residues" evidence="2">
    <location>
        <begin position="1"/>
        <end position="12"/>
    </location>
</feature>
<dbReference type="Proteomes" id="UP000181903">
    <property type="component" value="Chromosome I"/>
</dbReference>
<feature type="compositionally biased region" description="Low complexity" evidence="2">
    <location>
        <begin position="229"/>
        <end position="240"/>
    </location>
</feature>
<feature type="region of interest" description="Disordered" evidence="2">
    <location>
        <begin position="193"/>
        <end position="240"/>
    </location>
</feature>
<sequence length="287" mass="31740">MTRINTQPQTPYTPGYDMSPNPAPVRHEHSADDNEYSAATQDPTPPRNVMTAQQRGNFSSHTALVNHGQMKGAETGQLAQLTRQNQALNEKFNALIAKFESMIKGLQQRIADLTRQLERPKEATQETPFDNGGQVRHATVERQNPAQTSDLEALSSQNDQFYQHVNEALRRLAGLLKELNQQIDGLFQRISGAGGSANDTPTLPADDAKTIESDGLQPQAPAARKSEETTPATQPAASATRTIEELMRENEQLNTHLDKSAEAYEQFIAQLQQKVDSLSQQVSQQKK</sequence>
<evidence type="ECO:0000313" key="4">
    <source>
        <dbReference type="Proteomes" id="UP000181903"/>
    </source>
</evidence>
<evidence type="ECO:0000256" key="2">
    <source>
        <dbReference type="SAM" id="MobiDB-lite"/>
    </source>
</evidence>
<dbReference type="GeneID" id="66763754"/>
<evidence type="ECO:0000256" key="1">
    <source>
        <dbReference type="SAM" id="Coils"/>
    </source>
</evidence>
<proteinExistence type="predicted"/>